<protein>
    <submittedName>
        <fullName evidence="1">Serine acetyltransferase</fullName>
    </submittedName>
</protein>
<organism evidence="1 2">
    <name type="scientific">Tetrabaena socialis</name>
    <dbReference type="NCBI Taxonomy" id="47790"/>
    <lineage>
        <taxon>Eukaryota</taxon>
        <taxon>Viridiplantae</taxon>
        <taxon>Chlorophyta</taxon>
        <taxon>core chlorophytes</taxon>
        <taxon>Chlorophyceae</taxon>
        <taxon>CS clade</taxon>
        <taxon>Chlamydomonadales</taxon>
        <taxon>Tetrabaenaceae</taxon>
        <taxon>Tetrabaena</taxon>
    </lineage>
</organism>
<reference evidence="1 2" key="1">
    <citation type="journal article" date="2017" name="Mol. Biol. Evol.">
        <title>The 4-celled Tetrabaena socialis nuclear genome reveals the essential components for genetic control of cell number at the origin of multicellularity in the volvocine lineage.</title>
        <authorList>
            <person name="Featherston J."/>
            <person name="Arakaki Y."/>
            <person name="Hanschen E.R."/>
            <person name="Ferris P.J."/>
            <person name="Michod R.E."/>
            <person name="Olson B.J.S.C."/>
            <person name="Nozaki H."/>
            <person name="Durand P.M."/>
        </authorList>
    </citation>
    <scope>NUCLEOTIDE SEQUENCE [LARGE SCALE GENOMIC DNA]</scope>
    <source>
        <strain evidence="1 2">NIES-571</strain>
    </source>
</reference>
<keyword evidence="1" id="KW-0808">Transferase</keyword>
<gene>
    <name evidence="1" type="ORF">TSOC_007797</name>
</gene>
<sequence>MALTLVPCRIIVHFMPAEGAAREASPRKELVWALLMDTGMTQRLLTARTDATLRTGAAARAEKVGAGSVVVSNIPPHSVAVGVPARIIRRDINTEGIQEMDQGLEYVMDYVI</sequence>
<dbReference type="InterPro" id="IPR011004">
    <property type="entry name" value="Trimer_LpxA-like_sf"/>
</dbReference>
<evidence type="ECO:0000313" key="2">
    <source>
        <dbReference type="Proteomes" id="UP000236333"/>
    </source>
</evidence>
<name>A0A2J8A068_9CHLO</name>
<proteinExistence type="predicted"/>
<dbReference type="GO" id="GO:0016740">
    <property type="term" value="F:transferase activity"/>
    <property type="evidence" value="ECO:0007669"/>
    <property type="project" value="UniProtKB-KW"/>
</dbReference>
<dbReference type="SUPFAM" id="SSF51161">
    <property type="entry name" value="Trimeric LpxA-like enzymes"/>
    <property type="match status" value="1"/>
</dbReference>
<dbReference type="OrthoDB" id="25818at2759"/>
<dbReference type="Proteomes" id="UP000236333">
    <property type="component" value="Unassembled WGS sequence"/>
</dbReference>
<accession>A0A2J8A068</accession>
<dbReference type="AlphaFoldDB" id="A0A2J8A068"/>
<keyword evidence="2" id="KW-1185">Reference proteome</keyword>
<dbReference type="Gene3D" id="2.160.10.10">
    <property type="entry name" value="Hexapeptide repeat proteins"/>
    <property type="match status" value="1"/>
</dbReference>
<dbReference type="EMBL" id="PGGS01000272">
    <property type="protein sequence ID" value="PNH05910.1"/>
    <property type="molecule type" value="Genomic_DNA"/>
</dbReference>
<evidence type="ECO:0000313" key="1">
    <source>
        <dbReference type="EMBL" id="PNH05910.1"/>
    </source>
</evidence>
<comment type="caution">
    <text evidence="1">The sequence shown here is derived from an EMBL/GenBank/DDBJ whole genome shotgun (WGS) entry which is preliminary data.</text>
</comment>